<dbReference type="InterPro" id="IPR006680">
    <property type="entry name" value="Amidohydro-rel"/>
</dbReference>
<name>A0A538SZP2_UNCEI</name>
<dbReference type="SUPFAM" id="SSF51556">
    <property type="entry name" value="Metallo-dependent hydrolases"/>
    <property type="match status" value="1"/>
</dbReference>
<evidence type="ECO:0000313" key="2">
    <source>
        <dbReference type="EMBL" id="TMQ56851.1"/>
    </source>
</evidence>
<accession>A0A538SZP2</accession>
<gene>
    <name evidence="2" type="ORF">E6K76_12120</name>
</gene>
<evidence type="ECO:0000259" key="1">
    <source>
        <dbReference type="Pfam" id="PF04909"/>
    </source>
</evidence>
<dbReference type="GO" id="GO:0016787">
    <property type="term" value="F:hydrolase activity"/>
    <property type="evidence" value="ECO:0007669"/>
    <property type="project" value="UniProtKB-KW"/>
</dbReference>
<dbReference type="InterPro" id="IPR032466">
    <property type="entry name" value="Metal_Hydrolase"/>
</dbReference>
<dbReference type="AlphaFoldDB" id="A0A538SZP2"/>
<dbReference type="Proteomes" id="UP000316852">
    <property type="component" value="Unassembled WGS sequence"/>
</dbReference>
<keyword evidence="2" id="KW-0378">Hydrolase</keyword>
<dbReference type="EMBL" id="VBOW01000076">
    <property type="protein sequence ID" value="TMQ56851.1"/>
    <property type="molecule type" value="Genomic_DNA"/>
</dbReference>
<protein>
    <submittedName>
        <fullName evidence="2">Amidohydrolase</fullName>
    </submittedName>
</protein>
<dbReference type="Pfam" id="PF04909">
    <property type="entry name" value="Amidohydro_2"/>
    <property type="match status" value="1"/>
</dbReference>
<feature type="domain" description="Amidohydrolase-related" evidence="1">
    <location>
        <begin position="286"/>
        <end position="468"/>
    </location>
</feature>
<dbReference type="Gene3D" id="3.20.20.140">
    <property type="entry name" value="Metal-dependent hydrolases"/>
    <property type="match status" value="1"/>
</dbReference>
<proteinExistence type="predicted"/>
<sequence>MYSASMPPAPGTRFTSWRGSFMERHRIGTFLLACGGAVLACTSPHHGDVAATSAQPGADPGITAFIGKIRAVDNHSHANSVAHADSDYDALPLDGIPIEMPAQLRLENPAWIAAYKALYQYPYADLSDAHMKELRGTMQRVAKEQGEGFPAWVLDRIGTEVLFANRLAMGPGLTPPRFRWVSYVDALLLPLSTKAESAVSPDREVLYPLEAKHLRRYMSDLKIAKRPATLDAYLKTVVTPTLEAQRKKGCVAVKFEAAYLRSLDFAEVPAATARQIYAKYAAGGEPSHSDYKSLEDFLFRYIAREAGRLGMAVHIHSFEAFGPYYRVAGADPLLLESTFNDPTLRQTNFVIIHGGGVNAARAGTMLFKPNVYVDMSLMTLVYTPARLAEVLRGWLTEYPEKVLFGSDAFAFGPDMGWEVTAWVSSKNGRAALALALTDMIRSGEVSCARAEEIATMVLRTNAGRLYRLGLK</sequence>
<comment type="caution">
    <text evidence="2">The sequence shown here is derived from an EMBL/GenBank/DDBJ whole genome shotgun (WGS) entry which is preliminary data.</text>
</comment>
<evidence type="ECO:0000313" key="3">
    <source>
        <dbReference type="Proteomes" id="UP000316852"/>
    </source>
</evidence>
<organism evidence="2 3">
    <name type="scientific">Eiseniibacteriota bacterium</name>
    <dbReference type="NCBI Taxonomy" id="2212470"/>
    <lineage>
        <taxon>Bacteria</taxon>
        <taxon>Candidatus Eiseniibacteriota</taxon>
    </lineage>
</organism>
<reference evidence="2 3" key="1">
    <citation type="journal article" date="2019" name="Nat. Microbiol.">
        <title>Mediterranean grassland soil C-N compound turnover is dependent on rainfall and depth, and is mediated by genomically divergent microorganisms.</title>
        <authorList>
            <person name="Diamond S."/>
            <person name="Andeer P.F."/>
            <person name="Li Z."/>
            <person name="Crits-Christoph A."/>
            <person name="Burstein D."/>
            <person name="Anantharaman K."/>
            <person name="Lane K.R."/>
            <person name="Thomas B.C."/>
            <person name="Pan C."/>
            <person name="Northen T.R."/>
            <person name="Banfield J.F."/>
        </authorList>
    </citation>
    <scope>NUCLEOTIDE SEQUENCE [LARGE SCALE GENOMIC DNA]</scope>
    <source>
        <strain evidence="2">WS_6</strain>
    </source>
</reference>